<name>A0ABW2RKP7_9BACL</name>
<protein>
    <submittedName>
        <fullName evidence="2">Asp23/Gls24 family envelope stress response protein</fullName>
    </submittedName>
</protein>
<organism evidence="2 3">
    <name type="scientific">Laceyella putida</name>
    <dbReference type="NCBI Taxonomy" id="110101"/>
    <lineage>
        <taxon>Bacteria</taxon>
        <taxon>Bacillati</taxon>
        <taxon>Bacillota</taxon>
        <taxon>Bacilli</taxon>
        <taxon>Bacillales</taxon>
        <taxon>Thermoactinomycetaceae</taxon>
        <taxon>Laceyella</taxon>
    </lineage>
</organism>
<dbReference type="RefSeq" id="WP_379864593.1">
    <property type="nucleotide sequence ID" value="NZ_JBHTBW010000021.1"/>
</dbReference>
<dbReference type="InterPro" id="IPR005531">
    <property type="entry name" value="Asp23"/>
</dbReference>
<dbReference type="PANTHER" id="PTHR34297:SF2">
    <property type="entry name" value="ASP23_GLS24 FAMILY ENVELOPE STRESS RESPONSE PROTEIN"/>
    <property type="match status" value="1"/>
</dbReference>
<evidence type="ECO:0000256" key="1">
    <source>
        <dbReference type="ARBA" id="ARBA00005721"/>
    </source>
</evidence>
<evidence type="ECO:0000313" key="2">
    <source>
        <dbReference type="EMBL" id="MFC7441302.1"/>
    </source>
</evidence>
<evidence type="ECO:0000313" key="3">
    <source>
        <dbReference type="Proteomes" id="UP001596500"/>
    </source>
</evidence>
<gene>
    <name evidence="2" type="ORF">ACFQNG_09035</name>
</gene>
<sequence length="123" mass="13174">MVDSNSGTVRIADDVVALIAGLAATQTQGISSMSGGVADGIKKRVSGRGNMRGVQVVVEGSQASIYLRVIVQYGFKINEVCQQLQHGVKEAVEIMTGLEVTEVNVRVDGVEWKEEKQGSPREK</sequence>
<comment type="similarity">
    <text evidence="1">Belongs to the asp23 family.</text>
</comment>
<keyword evidence="3" id="KW-1185">Reference proteome</keyword>
<accession>A0ABW2RKP7</accession>
<reference evidence="3" key="1">
    <citation type="journal article" date="2019" name="Int. J. Syst. Evol. Microbiol.">
        <title>The Global Catalogue of Microorganisms (GCM) 10K type strain sequencing project: providing services to taxonomists for standard genome sequencing and annotation.</title>
        <authorList>
            <consortium name="The Broad Institute Genomics Platform"/>
            <consortium name="The Broad Institute Genome Sequencing Center for Infectious Disease"/>
            <person name="Wu L."/>
            <person name="Ma J."/>
        </authorList>
    </citation>
    <scope>NUCLEOTIDE SEQUENCE [LARGE SCALE GENOMIC DNA]</scope>
    <source>
        <strain evidence="3">CGMCC 1.12942</strain>
    </source>
</reference>
<dbReference type="Proteomes" id="UP001596500">
    <property type="component" value="Unassembled WGS sequence"/>
</dbReference>
<dbReference type="Pfam" id="PF03780">
    <property type="entry name" value="Asp23"/>
    <property type="match status" value="1"/>
</dbReference>
<dbReference type="PANTHER" id="PTHR34297">
    <property type="entry name" value="HYPOTHETICAL CYTOSOLIC PROTEIN-RELATED"/>
    <property type="match status" value="1"/>
</dbReference>
<dbReference type="EMBL" id="JBHTBW010000021">
    <property type="protein sequence ID" value="MFC7441302.1"/>
    <property type="molecule type" value="Genomic_DNA"/>
</dbReference>
<comment type="caution">
    <text evidence="2">The sequence shown here is derived from an EMBL/GenBank/DDBJ whole genome shotgun (WGS) entry which is preliminary data.</text>
</comment>
<proteinExistence type="inferred from homology"/>